<dbReference type="InterPro" id="IPR018189">
    <property type="entry name" value="Phosphoglucose_isomerase_CS"/>
</dbReference>
<dbReference type="NCBIfam" id="NF003016">
    <property type="entry name" value="PRK03868.1"/>
    <property type="match status" value="1"/>
</dbReference>
<dbReference type="AlphaFoldDB" id="A0AAJ4REB3"/>
<dbReference type="PRINTS" id="PR00662">
    <property type="entry name" value="G6PISOMERASE"/>
</dbReference>
<keyword evidence="5 7" id="KW-0413">Isomerase</keyword>
<dbReference type="GO" id="GO:0006094">
    <property type="term" value="P:gluconeogenesis"/>
    <property type="evidence" value="ECO:0007669"/>
    <property type="project" value="UniProtKB-KW"/>
</dbReference>
<dbReference type="Proteomes" id="UP000298805">
    <property type="component" value="Chromosome"/>
</dbReference>
<dbReference type="InterPro" id="IPR001672">
    <property type="entry name" value="G6P_Isomerase"/>
</dbReference>
<reference evidence="11" key="1">
    <citation type="submission" date="2018-03" db="EMBL/GenBank/DDBJ databases">
        <title>A comparative analysis of the Nautiliaceae.</title>
        <authorList>
            <person name="Grosche A."/>
            <person name="Smedile F."/>
            <person name="Vetriani C."/>
        </authorList>
    </citation>
    <scope>NUCLEOTIDE SEQUENCE [LARGE SCALE GENOMIC DNA]</scope>
    <source>
        <strain evidence="11">TB6</strain>
    </source>
</reference>
<dbReference type="EMBL" id="RJVK01000001">
    <property type="protein sequence ID" value="ROR41024.1"/>
    <property type="molecule type" value="Genomic_DNA"/>
</dbReference>
<evidence type="ECO:0000256" key="1">
    <source>
        <dbReference type="ARBA" id="ARBA00004926"/>
    </source>
</evidence>
<dbReference type="PROSITE" id="PS51463">
    <property type="entry name" value="P_GLUCOSE_ISOMERASE_3"/>
    <property type="match status" value="1"/>
</dbReference>
<dbReference type="PANTHER" id="PTHR11469">
    <property type="entry name" value="GLUCOSE-6-PHOSPHATE ISOMERASE"/>
    <property type="match status" value="1"/>
</dbReference>
<protein>
    <recommendedName>
        <fullName evidence="7">Glucose-6-phosphate isomerase</fullName>
        <ecNumber evidence="7">5.3.1.9</ecNumber>
    </recommendedName>
</protein>
<evidence type="ECO:0000256" key="6">
    <source>
        <dbReference type="ARBA" id="ARBA00029321"/>
    </source>
</evidence>
<evidence type="ECO:0000313" key="10">
    <source>
        <dbReference type="Proteomes" id="UP000272781"/>
    </source>
</evidence>
<name>A0AAJ4REB3_9BACT</name>
<dbReference type="RefSeq" id="WP_123351923.1">
    <property type="nucleotide sequence ID" value="NZ_CP027432.2"/>
</dbReference>
<dbReference type="EMBL" id="CP027432">
    <property type="protein sequence ID" value="QCI28261.1"/>
    <property type="molecule type" value="Genomic_DNA"/>
</dbReference>
<keyword evidence="11" id="KW-1185">Reference proteome</keyword>
<evidence type="ECO:0000256" key="2">
    <source>
        <dbReference type="ARBA" id="ARBA00006604"/>
    </source>
</evidence>
<dbReference type="GO" id="GO:0051156">
    <property type="term" value="P:glucose 6-phosphate metabolic process"/>
    <property type="evidence" value="ECO:0007669"/>
    <property type="project" value="TreeGrafter"/>
</dbReference>
<sequence>MEYNLYFDYENKKAEKEAFENVLKEYESQEIGYYHLPESSMKFKDINFEDFSEIAIIGIGGSSLGTKAIYEMIKNKFPLKKMVFLENPDPIDLIGKFKELKNPLFFVISKSGKTIETISIFKKVIEHFKLKPKAKNLKIITDPGSPLEKFAIDWGIECFNLPKNVGGRFSVLSAVGMIPLKAAGADIVSILQGAKDFRDRFFEKNELHLLKKASFYARNYKIYPVNVLFAYATILSAFKEWFVQLFGESLGKNGKEIMPVGHIGSIDQHSFLQLLMEGMGHKTITFLQIKNFDPDFKIPNINLPYLNATDFVNDHTFAELINKECEATKEALLAKEYPVDEIIMESLNLKNIGELIMYYEILTSAIGSLLEVNTYNQPGVEIGKTILRNKF</sequence>
<dbReference type="SUPFAM" id="SSF53697">
    <property type="entry name" value="SIS domain"/>
    <property type="match status" value="1"/>
</dbReference>
<comment type="similarity">
    <text evidence="2 7">Belongs to the GPI family.</text>
</comment>
<comment type="pathway">
    <text evidence="1 7">Carbohydrate degradation; glycolysis; D-glyceraldehyde 3-phosphate and glycerone phosphate from D-glucose: step 2/4.</text>
</comment>
<dbReference type="CDD" id="cd05015">
    <property type="entry name" value="SIS_PGI_1"/>
    <property type="match status" value="1"/>
</dbReference>
<evidence type="ECO:0000256" key="5">
    <source>
        <dbReference type="ARBA" id="ARBA00023235"/>
    </source>
</evidence>
<proteinExistence type="inferred from homology"/>
<dbReference type="Gene3D" id="3.40.50.10490">
    <property type="entry name" value="Glucose-6-phosphate isomerase like protein, domain 1"/>
    <property type="match status" value="2"/>
</dbReference>
<keyword evidence="4 7" id="KW-0324">Glycolysis</keyword>
<dbReference type="EC" id="5.3.1.9" evidence="7"/>
<gene>
    <name evidence="8" type="ORF">C6V80_04605</name>
    <name evidence="9" type="ORF">EDC58_0508</name>
</gene>
<dbReference type="Pfam" id="PF00342">
    <property type="entry name" value="PGI"/>
    <property type="match status" value="1"/>
</dbReference>
<evidence type="ECO:0000313" key="11">
    <source>
        <dbReference type="Proteomes" id="UP000298805"/>
    </source>
</evidence>
<reference evidence="9 10" key="2">
    <citation type="submission" date="2018-11" db="EMBL/GenBank/DDBJ databases">
        <title>Genomic Encyclopedia of Type Strains, Phase IV (KMG-IV): sequencing the most valuable type-strain genomes for metagenomic binning, comparative biology and taxonomic classification.</title>
        <authorList>
            <person name="Goeker M."/>
        </authorList>
    </citation>
    <scope>NUCLEOTIDE SEQUENCE [LARGE SCALE GENOMIC DNA]</scope>
    <source>
        <strain evidence="9 10">DSM 27783</strain>
    </source>
</reference>
<dbReference type="GO" id="GO:0005829">
    <property type="term" value="C:cytosol"/>
    <property type="evidence" value="ECO:0007669"/>
    <property type="project" value="TreeGrafter"/>
</dbReference>
<evidence type="ECO:0000256" key="3">
    <source>
        <dbReference type="ARBA" id="ARBA00022432"/>
    </source>
</evidence>
<dbReference type="InterPro" id="IPR035476">
    <property type="entry name" value="SIS_PGI_1"/>
</dbReference>
<evidence type="ECO:0000256" key="4">
    <source>
        <dbReference type="ARBA" id="ARBA00023152"/>
    </source>
</evidence>
<evidence type="ECO:0000313" key="8">
    <source>
        <dbReference type="EMBL" id="QCI28261.1"/>
    </source>
</evidence>
<dbReference type="InterPro" id="IPR046348">
    <property type="entry name" value="SIS_dom_sf"/>
</dbReference>
<dbReference type="GO" id="GO:0097367">
    <property type="term" value="F:carbohydrate derivative binding"/>
    <property type="evidence" value="ECO:0007669"/>
    <property type="project" value="InterPro"/>
</dbReference>
<dbReference type="PANTHER" id="PTHR11469:SF1">
    <property type="entry name" value="GLUCOSE-6-PHOSPHATE ISOMERASE"/>
    <property type="match status" value="1"/>
</dbReference>
<dbReference type="GO" id="GO:0006096">
    <property type="term" value="P:glycolytic process"/>
    <property type="evidence" value="ECO:0007669"/>
    <property type="project" value="UniProtKB-KW"/>
</dbReference>
<keyword evidence="3 7" id="KW-0312">Gluconeogenesis</keyword>
<evidence type="ECO:0000256" key="7">
    <source>
        <dbReference type="RuleBase" id="RU000612"/>
    </source>
</evidence>
<dbReference type="Proteomes" id="UP000272781">
    <property type="component" value="Unassembled WGS sequence"/>
</dbReference>
<dbReference type="PROSITE" id="PS00174">
    <property type="entry name" value="P_GLUCOSE_ISOMERASE_2"/>
    <property type="match status" value="1"/>
</dbReference>
<organism evidence="9 10">
    <name type="scientific">Caminibacter pacificus</name>
    <dbReference type="NCBI Taxonomy" id="1424653"/>
    <lineage>
        <taxon>Bacteria</taxon>
        <taxon>Pseudomonadati</taxon>
        <taxon>Campylobacterota</taxon>
        <taxon>Epsilonproteobacteria</taxon>
        <taxon>Nautiliales</taxon>
        <taxon>Nautiliaceae</taxon>
        <taxon>Caminibacter</taxon>
    </lineage>
</organism>
<comment type="catalytic activity">
    <reaction evidence="6 7">
        <text>alpha-D-glucose 6-phosphate = beta-D-fructose 6-phosphate</text>
        <dbReference type="Rhea" id="RHEA:11816"/>
        <dbReference type="ChEBI" id="CHEBI:57634"/>
        <dbReference type="ChEBI" id="CHEBI:58225"/>
        <dbReference type="EC" id="5.3.1.9"/>
    </reaction>
</comment>
<reference evidence="8" key="3">
    <citation type="submission" date="2019-06" db="EMBL/GenBank/DDBJ databases">
        <title>A comparative analysis of the Nautiliaceae.</title>
        <authorList>
            <person name="Grosche A."/>
            <person name="Smedile F."/>
            <person name="Vetriani C."/>
        </authorList>
    </citation>
    <scope>NUCLEOTIDE SEQUENCE</scope>
    <source>
        <strain evidence="8">TB6</strain>
    </source>
</reference>
<dbReference type="GO" id="GO:0004347">
    <property type="term" value="F:glucose-6-phosphate isomerase activity"/>
    <property type="evidence" value="ECO:0007669"/>
    <property type="project" value="UniProtKB-EC"/>
</dbReference>
<evidence type="ECO:0000313" key="9">
    <source>
        <dbReference type="EMBL" id="ROR41024.1"/>
    </source>
</evidence>
<accession>A0AAJ4REB3</accession>
<dbReference type="GO" id="GO:0048029">
    <property type="term" value="F:monosaccharide binding"/>
    <property type="evidence" value="ECO:0007669"/>
    <property type="project" value="TreeGrafter"/>
</dbReference>